<dbReference type="PANTHER" id="PTHR46504:SF2">
    <property type="entry name" value="TRNASE Z TRZ1"/>
    <property type="match status" value="1"/>
</dbReference>
<feature type="domain" description="EF-hand" evidence="3">
    <location>
        <begin position="65"/>
        <end position="100"/>
    </location>
</feature>
<dbReference type="PROSITE" id="PS00018">
    <property type="entry name" value="EF_HAND_1"/>
    <property type="match status" value="1"/>
</dbReference>
<dbReference type="PROSITE" id="PS50222">
    <property type="entry name" value="EF_HAND_2"/>
    <property type="match status" value="2"/>
</dbReference>
<dbReference type="CDD" id="cd06262">
    <property type="entry name" value="metallo-hydrolase-like_MBL-fold"/>
    <property type="match status" value="1"/>
</dbReference>
<keyword evidence="1" id="KW-0106">Calcium</keyword>
<proteinExistence type="predicted"/>
<dbReference type="PANTHER" id="PTHR46504">
    <property type="entry name" value="TRNASE Z TRZ1"/>
    <property type="match status" value="1"/>
</dbReference>
<evidence type="ECO:0000313" key="4">
    <source>
        <dbReference type="EMBL" id="OEU17973.1"/>
    </source>
</evidence>
<dbReference type="EMBL" id="KV784357">
    <property type="protein sequence ID" value="OEU17973.1"/>
    <property type="molecule type" value="Genomic_DNA"/>
</dbReference>
<evidence type="ECO:0000256" key="2">
    <source>
        <dbReference type="SAM" id="MobiDB-lite"/>
    </source>
</evidence>
<organism evidence="4 5">
    <name type="scientific">Fragilariopsis cylindrus CCMP1102</name>
    <dbReference type="NCBI Taxonomy" id="635003"/>
    <lineage>
        <taxon>Eukaryota</taxon>
        <taxon>Sar</taxon>
        <taxon>Stramenopiles</taxon>
        <taxon>Ochrophyta</taxon>
        <taxon>Bacillariophyta</taxon>
        <taxon>Bacillariophyceae</taxon>
        <taxon>Bacillariophycidae</taxon>
        <taxon>Bacillariales</taxon>
        <taxon>Bacillariaceae</taxon>
        <taxon>Fragilariopsis</taxon>
    </lineage>
</organism>
<evidence type="ECO:0000313" key="5">
    <source>
        <dbReference type="Proteomes" id="UP000095751"/>
    </source>
</evidence>
<dbReference type="SMART" id="SM00054">
    <property type="entry name" value="EFh"/>
    <property type="match status" value="2"/>
</dbReference>
<dbReference type="Proteomes" id="UP000095751">
    <property type="component" value="Unassembled WGS sequence"/>
</dbReference>
<evidence type="ECO:0000259" key="3">
    <source>
        <dbReference type="PROSITE" id="PS50222"/>
    </source>
</evidence>
<dbReference type="AlphaFoldDB" id="A0A1E7FJM0"/>
<reference evidence="4 5" key="1">
    <citation type="submission" date="2016-09" db="EMBL/GenBank/DDBJ databases">
        <title>Extensive genetic diversity and differential bi-allelic expression allows diatom success in the polar Southern Ocean.</title>
        <authorList>
            <consortium name="DOE Joint Genome Institute"/>
            <person name="Mock T."/>
            <person name="Otillar R.P."/>
            <person name="Strauss J."/>
            <person name="Dupont C."/>
            <person name="Frickenhaus S."/>
            <person name="Maumus F."/>
            <person name="Mcmullan M."/>
            <person name="Sanges R."/>
            <person name="Schmutz J."/>
            <person name="Toseland A."/>
            <person name="Valas R."/>
            <person name="Veluchamy A."/>
            <person name="Ward B.J."/>
            <person name="Allen A."/>
            <person name="Barry K."/>
            <person name="Falciatore A."/>
            <person name="Ferrante M."/>
            <person name="Fortunato A.E."/>
            <person name="Gloeckner G."/>
            <person name="Gruber A."/>
            <person name="Hipkin R."/>
            <person name="Janech M."/>
            <person name="Kroth P."/>
            <person name="Leese F."/>
            <person name="Lindquist E."/>
            <person name="Lyon B.R."/>
            <person name="Martin J."/>
            <person name="Mayer C."/>
            <person name="Parker M."/>
            <person name="Quesneville H."/>
            <person name="Raymond J."/>
            <person name="Uhlig C."/>
            <person name="Valentin K.U."/>
            <person name="Worden A.Z."/>
            <person name="Armbrust E.V."/>
            <person name="Bowler C."/>
            <person name="Green B."/>
            <person name="Moulton V."/>
            <person name="Van Oosterhout C."/>
            <person name="Grigoriev I."/>
        </authorList>
    </citation>
    <scope>NUCLEOTIDE SEQUENCE [LARGE SCALE GENOMIC DNA]</scope>
    <source>
        <strain evidence="4 5">CCMP1102</strain>
    </source>
</reference>
<accession>A0A1E7FJM0</accession>
<protein>
    <recommendedName>
        <fullName evidence="3">EF-hand domain-containing protein</fullName>
    </recommendedName>
</protein>
<feature type="compositionally biased region" description="Basic residues" evidence="2">
    <location>
        <begin position="115"/>
        <end position="127"/>
    </location>
</feature>
<dbReference type="InterPro" id="IPR036866">
    <property type="entry name" value="RibonucZ/Hydroxyglut_hydro"/>
</dbReference>
<evidence type="ECO:0000256" key="1">
    <source>
        <dbReference type="ARBA" id="ARBA00022837"/>
    </source>
</evidence>
<feature type="compositionally biased region" description="Low complexity" evidence="2">
    <location>
        <begin position="30"/>
        <end position="64"/>
    </location>
</feature>
<dbReference type="Gene3D" id="3.60.15.10">
    <property type="entry name" value="Ribonuclease Z/Hydroxyacylglutathione hydrolase-like"/>
    <property type="match status" value="1"/>
</dbReference>
<dbReference type="InterPro" id="IPR018247">
    <property type="entry name" value="EF_Hand_1_Ca_BS"/>
</dbReference>
<dbReference type="OrthoDB" id="527344at2759"/>
<feature type="domain" description="EF-hand" evidence="3">
    <location>
        <begin position="160"/>
        <end position="195"/>
    </location>
</feature>
<feature type="region of interest" description="Disordered" evidence="2">
    <location>
        <begin position="30"/>
        <end position="66"/>
    </location>
</feature>
<dbReference type="Gene3D" id="1.10.238.10">
    <property type="entry name" value="EF-hand"/>
    <property type="match status" value="1"/>
</dbReference>
<gene>
    <name evidence="4" type="ORF">FRACYDRAFT_184777</name>
</gene>
<dbReference type="GO" id="GO:0005509">
    <property type="term" value="F:calcium ion binding"/>
    <property type="evidence" value="ECO:0007669"/>
    <property type="project" value="InterPro"/>
</dbReference>
<dbReference type="InterPro" id="IPR002048">
    <property type="entry name" value="EF_hand_dom"/>
</dbReference>
<dbReference type="SUPFAM" id="SSF47473">
    <property type="entry name" value="EF-hand"/>
    <property type="match status" value="1"/>
</dbReference>
<dbReference type="SUPFAM" id="SSF56281">
    <property type="entry name" value="Metallo-hydrolase/oxidoreductase"/>
    <property type="match status" value="1"/>
</dbReference>
<dbReference type="InParanoid" id="A0A1E7FJM0"/>
<keyword evidence="5" id="KW-1185">Reference proteome</keyword>
<feature type="region of interest" description="Disordered" evidence="2">
    <location>
        <begin position="112"/>
        <end position="134"/>
    </location>
</feature>
<sequence length="592" mass="64789">MLALLAGNEEEAKLLISASAVENNKNSIENENANSIGNENSNENENENSNSNSNKNSSSNSNSNTKRSLLQKTFDAYDVCESGILDANEAKQLFEDLARSIVTEIANSEIETKTKTKNKNKNKKKTNNKNNNNIVPIKNSVARSHARRVLADDEAGGMDTISRVAAKLLLLADIDGDGKISLPEFAAMFDTVQKANTVVTPTITPTETTTGKNNNNSTAGVEMIMKEPTPSTFPQPLRALAGSLQLLPPSEGTTSYEASNKASNYNIGVPGDDHTLRKVVLGNNNELSIVGLGRSADASTYYIPELGIVFDAGIHIKSIIPKTVLLTHGHRDHIGALPVHANINNKGSSGSSSGGQKTKIFAPKALSKLVTRYLLAEAQLNYGNEDQTDEETIEALGDYDITGVEDGDEIILPKSAYTGSPTPIGIEVFTATHKVGVPAVSYGIYRKKSKLKKEYASLTKSELGQIIRNSNSKDDKEDKLQITESYNDGLIFYTGDTTIELLRTRWKDILFESKYKYIIHEVTFLGEPSTKLDNSSKKKGHTHYSQLHPFICSFPNITFVCVHWSLQYTKTEILIFFDDQYGGVPSNVVLWI</sequence>
<dbReference type="KEGG" id="fcy:FRACYDRAFT_184777"/>
<name>A0A1E7FJM0_9STRA</name>
<dbReference type="InterPro" id="IPR011992">
    <property type="entry name" value="EF-hand-dom_pair"/>
</dbReference>